<evidence type="ECO:0000313" key="3">
    <source>
        <dbReference type="Proteomes" id="UP000324354"/>
    </source>
</evidence>
<name>A0A5C0XQY2_PYRFU</name>
<reference evidence="2 3" key="1">
    <citation type="submission" date="2017-08" db="EMBL/GenBank/DDBJ databases">
        <title>Resequencing and Reannotation of the genome of Pyrococcus furiosus type strain DSM3638.</title>
        <authorList>
            <person name="Reichelt R.M."/>
            <person name="Bunk B."/>
        </authorList>
    </citation>
    <scope>NUCLEOTIDE SEQUENCE [LARGE SCALE GENOMIC DNA]</scope>
    <source>
        <strain evidence="2 3">DSM 3638</strain>
    </source>
</reference>
<gene>
    <name evidence="2" type="ORF">PFDSM3638_05100</name>
</gene>
<feature type="transmembrane region" description="Helical" evidence="1">
    <location>
        <begin position="78"/>
        <end position="95"/>
    </location>
</feature>
<accession>A0A5C0XQY2</accession>
<keyword evidence="1" id="KW-1133">Transmembrane helix</keyword>
<protein>
    <submittedName>
        <fullName evidence="2">Uncharacterized protein</fullName>
    </submittedName>
</protein>
<feature type="transmembrane region" description="Helical" evidence="1">
    <location>
        <begin position="44"/>
        <end position="72"/>
    </location>
</feature>
<dbReference type="Proteomes" id="UP000324354">
    <property type="component" value="Chromosome"/>
</dbReference>
<evidence type="ECO:0000256" key="1">
    <source>
        <dbReference type="SAM" id="Phobius"/>
    </source>
</evidence>
<keyword evidence="1" id="KW-0472">Membrane</keyword>
<keyword evidence="1" id="KW-0812">Transmembrane</keyword>
<sequence>MSLPEKFKRTIDWIIIVISSLFLNSYLIYSRLTSMSSIYVISSLTVFLLWTVGVLRMSLICIVTSVILSGLIFYRFPLIPFIMGAFMLLLCWRGIKENEGIKDK</sequence>
<proteinExistence type="predicted"/>
<feature type="transmembrane region" description="Helical" evidence="1">
    <location>
        <begin position="13"/>
        <end position="32"/>
    </location>
</feature>
<dbReference type="AlphaFoldDB" id="A0A5C0XQY2"/>
<dbReference type="EMBL" id="CP023154">
    <property type="protein sequence ID" value="QEK78678.1"/>
    <property type="molecule type" value="Genomic_DNA"/>
</dbReference>
<evidence type="ECO:0000313" key="2">
    <source>
        <dbReference type="EMBL" id="QEK78678.1"/>
    </source>
</evidence>
<organism evidence="2 3">
    <name type="scientific">Pyrococcus furiosus (strain ATCC 43587 / DSM 3638 / JCM 8422 / Vc1)</name>
    <dbReference type="NCBI Taxonomy" id="186497"/>
    <lineage>
        <taxon>Archaea</taxon>
        <taxon>Methanobacteriati</taxon>
        <taxon>Methanobacteriota</taxon>
        <taxon>Thermococci</taxon>
        <taxon>Thermococcales</taxon>
        <taxon>Thermococcaceae</taxon>
        <taxon>Pyrococcus</taxon>
    </lineage>
</organism>